<gene>
    <name evidence="1" type="ORF">FVB9532_00491</name>
</gene>
<organism evidence="1 2">
    <name type="scientific">Mesonia oceanica</name>
    <dbReference type="NCBI Taxonomy" id="2687242"/>
    <lineage>
        <taxon>Bacteria</taxon>
        <taxon>Pseudomonadati</taxon>
        <taxon>Bacteroidota</taxon>
        <taxon>Flavobacteriia</taxon>
        <taxon>Flavobacteriales</taxon>
        <taxon>Flavobacteriaceae</taxon>
        <taxon>Mesonia</taxon>
    </lineage>
</organism>
<dbReference type="EMBL" id="CABVMM010000002">
    <property type="protein sequence ID" value="VVU99239.1"/>
    <property type="molecule type" value="Genomic_DNA"/>
</dbReference>
<reference evidence="1" key="1">
    <citation type="submission" date="2019-09" db="EMBL/GenBank/DDBJ databases">
        <authorList>
            <person name="Rodrigo-Torres L."/>
            <person name="Arahal R. D."/>
            <person name="Lucena T."/>
        </authorList>
    </citation>
    <scope>NUCLEOTIDE SEQUENCE</scope>
    <source>
        <strain evidence="1">ISS653</strain>
    </source>
</reference>
<dbReference type="Proteomes" id="UP000356253">
    <property type="component" value="Unassembled WGS sequence"/>
</dbReference>
<protein>
    <submittedName>
        <fullName evidence="1">Uncharacterized protein</fullName>
    </submittedName>
</protein>
<accession>A0AC61Y7A3</accession>
<comment type="caution">
    <text evidence="1">The sequence shown here is derived from an EMBL/GenBank/DDBJ whole genome shotgun (WGS) entry which is preliminary data.</text>
</comment>
<evidence type="ECO:0000313" key="2">
    <source>
        <dbReference type="Proteomes" id="UP000356253"/>
    </source>
</evidence>
<sequence>MSLPNNLNTILKSLKKAFQYPIFTEIEMAYDGVSYTTGNMNYEITITSTLKLFNQSKGSPKASLKEEKSFSNLRKAFNF</sequence>
<evidence type="ECO:0000313" key="1">
    <source>
        <dbReference type="EMBL" id="VVU99239.1"/>
    </source>
</evidence>
<keyword evidence="2" id="KW-1185">Reference proteome</keyword>
<proteinExistence type="predicted"/>
<name>A0AC61Y7A3_9FLAO</name>